<dbReference type="InterPro" id="IPR027417">
    <property type="entry name" value="P-loop_NTPase"/>
</dbReference>
<evidence type="ECO:0000256" key="5">
    <source>
        <dbReference type="ARBA" id="ARBA00022741"/>
    </source>
</evidence>
<keyword evidence="6 10" id="KW-0067">ATP-binding</keyword>
<dbReference type="InterPro" id="IPR015856">
    <property type="entry name" value="ABC_transpr_CbiO/EcfA_su"/>
</dbReference>
<evidence type="ECO:0000313" key="11">
    <source>
        <dbReference type="Proteomes" id="UP000198556"/>
    </source>
</evidence>
<dbReference type="FunFam" id="3.40.50.300:FF:000224">
    <property type="entry name" value="Energy-coupling factor transporter ATP-binding protein EcfA"/>
    <property type="match status" value="1"/>
</dbReference>
<evidence type="ECO:0000256" key="6">
    <source>
        <dbReference type="ARBA" id="ARBA00022840"/>
    </source>
</evidence>
<dbReference type="Gene3D" id="3.40.50.300">
    <property type="entry name" value="P-loop containing nucleotide triphosphate hydrolases"/>
    <property type="match status" value="1"/>
</dbReference>
<dbReference type="STRING" id="137733.SAMN05421767_1088"/>
<reference evidence="10 11" key="1">
    <citation type="submission" date="2016-10" db="EMBL/GenBank/DDBJ databases">
        <authorList>
            <person name="de Groot N.N."/>
        </authorList>
    </citation>
    <scope>NUCLEOTIDE SEQUENCE [LARGE SCALE GENOMIC DNA]</scope>
    <source>
        <strain evidence="10 11">DSM 15827</strain>
    </source>
</reference>
<sequence length="279" mass="31424">MEKAIIELQNINYTYHNSEKKALSDISFKIFPGEWVAIIGHNGSGKSTVAKIMNGLLEANSGTVFINGVKMTYENVYDCRKNVGMVFQNPDNQFVGNTVEDDIAFGLENNGIPREEMLIRIEDALKRVKMTGFETREPARLSGGQKQRVAIAGIIALSPKVIILDESTSMLDPEGRLEVIQTIEELHQTKNMTVISITHDINEASRADKIIMMNQGQVDQIGTPDEIFKIGLELVEKGLDVPFSEKLKYELAQKGINVPTEYMDEERLVDWIWKYLLNT</sequence>
<dbReference type="SUPFAM" id="SSF52540">
    <property type="entry name" value="P-loop containing nucleoside triphosphate hydrolases"/>
    <property type="match status" value="1"/>
</dbReference>
<comment type="subcellular location">
    <subcellularLocation>
        <location evidence="1">Cell membrane</location>
        <topology evidence="1">Peripheral membrane protein</topology>
    </subcellularLocation>
</comment>
<organism evidence="10 11">
    <name type="scientific">Granulicatella balaenopterae</name>
    <dbReference type="NCBI Taxonomy" id="137733"/>
    <lineage>
        <taxon>Bacteria</taxon>
        <taxon>Bacillati</taxon>
        <taxon>Bacillota</taxon>
        <taxon>Bacilli</taxon>
        <taxon>Lactobacillales</taxon>
        <taxon>Carnobacteriaceae</taxon>
        <taxon>Granulicatella</taxon>
    </lineage>
</organism>
<dbReference type="RefSeq" id="WP_089746198.1">
    <property type="nucleotide sequence ID" value="NZ_FOGF01000008.1"/>
</dbReference>
<dbReference type="GO" id="GO:0043190">
    <property type="term" value="C:ATP-binding cassette (ABC) transporter complex"/>
    <property type="evidence" value="ECO:0007669"/>
    <property type="project" value="TreeGrafter"/>
</dbReference>
<evidence type="ECO:0000259" key="9">
    <source>
        <dbReference type="PROSITE" id="PS50893"/>
    </source>
</evidence>
<dbReference type="GO" id="GO:0042626">
    <property type="term" value="F:ATPase-coupled transmembrane transporter activity"/>
    <property type="evidence" value="ECO:0007669"/>
    <property type="project" value="TreeGrafter"/>
</dbReference>
<dbReference type="GO" id="GO:0016887">
    <property type="term" value="F:ATP hydrolysis activity"/>
    <property type="evidence" value="ECO:0007669"/>
    <property type="project" value="InterPro"/>
</dbReference>
<dbReference type="PANTHER" id="PTHR43553:SF24">
    <property type="entry name" value="ENERGY-COUPLING FACTOR TRANSPORTER ATP-BINDING PROTEIN ECFA1"/>
    <property type="match status" value="1"/>
</dbReference>
<evidence type="ECO:0000256" key="1">
    <source>
        <dbReference type="ARBA" id="ARBA00004202"/>
    </source>
</evidence>
<dbReference type="NCBIfam" id="TIGR04520">
    <property type="entry name" value="ECF_ATPase_1"/>
    <property type="match status" value="1"/>
</dbReference>
<dbReference type="EMBL" id="FOGF01000008">
    <property type="protein sequence ID" value="SEQ82747.1"/>
    <property type="molecule type" value="Genomic_DNA"/>
</dbReference>
<dbReference type="AlphaFoldDB" id="A0A1H9J7J7"/>
<feature type="domain" description="ABC transporter" evidence="9">
    <location>
        <begin position="6"/>
        <end position="240"/>
    </location>
</feature>
<dbReference type="Proteomes" id="UP000198556">
    <property type="component" value="Unassembled WGS sequence"/>
</dbReference>
<protein>
    <submittedName>
        <fullName evidence="10">Energy-coupling factor transport system ATP-binding protein</fullName>
    </submittedName>
</protein>
<evidence type="ECO:0000256" key="7">
    <source>
        <dbReference type="ARBA" id="ARBA00022967"/>
    </source>
</evidence>
<evidence type="ECO:0000256" key="3">
    <source>
        <dbReference type="ARBA" id="ARBA00022448"/>
    </source>
</evidence>
<dbReference type="InterPro" id="IPR017871">
    <property type="entry name" value="ABC_transporter-like_CS"/>
</dbReference>
<comment type="similarity">
    <text evidence="2">Belongs to the ABC transporter superfamily.</text>
</comment>
<dbReference type="PROSITE" id="PS00211">
    <property type="entry name" value="ABC_TRANSPORTER_1"/>
    <property type="match status" value="1"/>
</dbReference>
<dbReference type="PROSITE" id="PS50893">
    <property type="entry name" value="ABC_TRANSPORTER_2"/>
    <property type="match status" value="1"/>
</dbReference>
<dbReference type="GO" id="GO:0005524">
    <property type="term" value="F:ATP binding"/>
    <property type="evidence" value="ECO:0007669"/>
    <property type="project" value="UniProtKB-KW"/>
</dbReference>
<evidence type="ECO:0000256" key="4">
    <source>
        <dbReference type="ARBA" id="ARBA00022475"/>
    </source>
</evidence>
<dbReference type="InterPro" id="IPR003439">
    <property type="entry name" value="ABC_transporter-like_ATP-bd"/>
</dbReference>
<dbReference type="OrthoDB" id="9784332at2"/>
<name>A0A1H9J7J7_9LACT</name>
<proteinExistence type="inferred from homology"/>
<dbReference type="PANTHER" id="PTHR43553">
    <property type="entry name" value="HEAVY METAL TRANSPORTER"/>
    <property type="match status" value="1"/>
</dbReference>
<keyword evidence="5" id="KW-0547">Nucleotide-binding</keyword>
<dbReference type="CDD" id="cd03225">
    <property type="entry name" value="ABC_cobalt_CbiO_domain1"/>
    <property type="match status" value="1"/>
</dbReference>
<dbReference type="NCBIfam" id="NF010156">
    <property type="entry name" value="PRK13635.1"/>
    <property type="match status" value="1"/>
</dbReference>
<dbReference type="NCBIfam" id="NF010167">
    <property type="entry name" value="PRK13648.1"/>
    <property type="match status" value="1"/>
</dbReference>
<dbReference type="InterPro" id="IPR050095">
    <property type="entry name" value="ECF_ABC_transporter_ATP-bd"/>
</dbReference>
<keyword evidence="11" id="KW-1185">Reference proteome</keyword>
<evidence type="ECO:0000256" key="2">
    <source>
        <dbReference type="ARBA" id="ARBA00005417"/>
    </source>
</evidence>
<accession>A0A1H9J7J7</accession>
<evidence type="ECO:0000256" key="8">
    <source>
        <dbReference type="ARBA" id="ARBA00023136"/>
    </source>
</evidence>
<dbReference type="SMART" id="SM00382">
    <property type="entry name" value="AAA"/>
    <property type="match status" value="1"/>
</dbReference>
<evidence type="ECO:0000313" key="10">
    <source>
        <dbReference type="EMBL" id="SEQ82747.1"/>
    </source>
</evidence>
<gene>
    <name evidence="10" type="ORF">SAMN05421767_1088</name>
</gene>
<keyword evidence="8" id="KW-0472">Membrane</keyword>
<dbReference type="Pfam" id="PF00005">
    <property type="entry name" value="ABC_tran"/>
    <property type="match status" value="1"/>
</dbReference>
<keyword evidence="3" id="KW-0813">Transport</keyword>
<keyword evidence="7" id="KW-1278">Translocase</keyword>
<dbReference type="InterPro" id="IPR003593">
    <property type="entry name" value="AAA+_ATPase"/>
</dbReference>
<keyword evidence="4" id="KW-1003">Cell membrane</keyword>
<dbReference type="InterPro" id="IPR030947">
    <property type="entry name" value="EcfA_1"/>
</dbReference>